<dbReference type="RefSeq" id="WP_006605027.1">
    <property type="nucleotide sequence ID" value="NZ_CP072931.1"/>
</dbReference>
<proteinExistence type="predicted"/>
<dbReference type="Gene3D" id="3.40.109.10">
    <property type="entry name" value="NADH Oxidase"/>
    <property type="match status" value="1"/>
</dbReference>
<dbReference type="EMBL" id="CP072931">
    <property type="protein sequence ID" value="QTZ92454.1"/>
    <property type="molecule type" value="Genomic_DNA"/>
</dbReference>
<dbReference type="eggNOG" id="COG0778">
    <property type="taxonomic scope" value="Bacteria"/>
</dbReference>
<dbReference type="OrthoDB" id="7783880at2"/>
<dbReference type="GO" id="GO:0016491">
    <property type="term" value="F:oxidoreductase activity"/>
    <property type="evidence" value="ECO:0007669"/>
    <property type="project" value="InterPro"/>
</dbReference>
<dbReference type="KEGG" id="sauh:SU9_014025"/>
<evidence type="ECO:0000313" key="3">
    <source>
        <dbReference type="Proteomes" id="UP000009036"/>
    </source>
</evidence>
<keyword evidence="3" id="KW-1185">Reference proteome</keyword>
<dbReference type="PANTHER" id="PTHR43745:SF2">
    <property type="entry name" value="NITROREDUCTASE MJ1384-RELATED"/>
    <property type="match status" value="1"/>
</dbReference>
<sequence>MGVELKAETLGRVAGRDKQITVPVRPALRRGVRLRRSGDAVMLDGADKRQAFTGTFARESLGRLAAACDGSATHAEIGAAVGLSEPLVLKSLALLWASGALEEGAPADGDPAHPARSAVSPELACLLSRLGNSTGVNPSWTDAAARLGRASVHVAGDRSLAEATARCLDGVCEVVDDLDRMPGDAEALVVFFETRRSRPELTALQRRCWLEKRALLRVRADGTSMTMGPYVDPAFTPCLECGAAGEDDLPDDPPRHAYDLIAGLAAHQVLALFSRSIRTYLPLDAGIVDLTTLSTRYRPSATRPGCPTCSFSKGTTASVPPSSAVYEASIALPVRKFLDTNGHLAHFHSKNMNLQWQFRDWPSCPRVTLPPADVSRLAGTPSPMADRADVGRPEVALMLAVAFGIRQRSDGWVQRWTAAGGNIGSATAYVVSRDESVLPVGGYAYRERDHDLARLTAKALPGESPLLLVVTANLKKMGAKYGTFGLRISFCDGGVALSAARKVADRLNLGYSLVTDWDDHALSEYLGLSTDEEPITAVMEVG</sequence>
<dbReference type="HOGENOM" id="CLU_034736_0_0_11"/>
<dbReference type="PANTHER" id="PTHR43745">
    <property type="entry name" value="NITROREDUCTASE MJ1384-RELATED"/>
    <property type="match status" value="1"/>
</dbReference>
<reference evidence="2" key="2">
    <citation type="submission" date="2021-04" db="EMBL/GenBank/DDBJ databases">
        <authorList>
            <person name="Wen M.-L."/>
            <person name="Han X.-L."/>
            <person name="Xiong J."/>
        </authorList>
    </citation>
    <scope>NUCLEOTIDE SEQUENCE</scope>
    <source>
        <strain evidence="2">AGR0001</strain>
    </source>
</reference>
<dbReference type="Proteomes" id="UP000009036">
    <property type="component" value="Chromosome"/>
</dbReference>
<dbReference type="SUPFAM" id="SSF55469">
    <property type="entry name" value="FMN-dependent nitroreductase-like"/>
    <property type="match status" value="1"/>
</dbReference>
<accession>J1ZVD9</accession>
<dbReference type="InterPro" id="IPR000415">
    <property type="entry name" value="Nitroreductase-like"/>
</dbReference>
<protein>
    <submittedName>
        <fullName evidence="2">TpaE</fullName>
    </submittedName>
</protein>
<gene>
    <name evidence="2" type="ORF">SU9_014025</name>
    <name evidence="1" type="ORF">SU9_17480</name>
</gene>
<dbReference type="STRING" id="1160718.SU9_17480"/>
<dbReference type="InterPro" id="IPR052544">
    <property type="entry name" value="Bacteriocin_Proc_Enz"/>
</dbReference>
<organism evidence="1">
    <name type="scientific">Streptomyces auratus AGR0001</name>
    <dbReference type="NCBI Taxonomy" id="1160718"/>
    <lineage>
        <taxon>Bacteria</taxon>
        <taxon>Bacillati</taxon>
        <taxon>Actinomycetota</taxon>
        <taxon>Actinomycetes</taxon>
        <taxon>Kitasatosporales</taxon>
        <taxon>Streptomycetaceae</taxon>
        <taxon>Streptomyces</taxon>
    </lineage>
</organism>
<dbReference type="EMBL" id="AJGV01000103">
    <property type="protein sequence ID" value="EJJ05686.1"/>
    <property type="molecule type" value="Genomic_DNA"/>
</dbReference>
<dbReference type="AlphaFoldDB" id="J1ZVD9"/>
<evidence type="ECO:0000313" key="1">
    <source>
        <dbReference type="EMBL" id="EJJ05686.1"/>
    </source>
</evidence>
<dbReference type="Gene3D" id="3.40.50.720">
    <property type="entry name" value="NAD(P)-binding Rossmann-like Domain"/>
    <property type="match status" value="1"/>
</dbReference>
<reference evidence="1" key="1">
    <citation type="journal article" date="2012" name="J. Bacteriol.">
        <title>Genome Sequence of Streptomyces auratus Strain AGR0001, a Phoslactomycin-Producing Actinomycete.</title>
        <authorList>
            <person name="Han X."/>
            <person name="Li M."/>
            <person name="Ding Z."/>
            <person name="Zhao J."/>
            <person name="Ji K."/>
            <person name="Wen M."/>
            <person name="Lu T."/>
        </authorList>
    </citation>
    <scope>NUCLEOTIDE SEQUENCE [LARGE SCALE GENOMIC DNA]</scope>
    <source>
        <strain evidence="1">AGR0001</strain>
    </source>
</reference>
<evidence type="ECO:0000313" key="2">
    <source>
        <dbReference type="EMBL" id="QTZ92454.1"/>
    </source>
</evidence>
<name>J1ZVD9_9ACTN</name>
<dbReference type="PATRIC" id="fig|1160718.3.peg.3532"/>